<gene>
    <name evidence="1" type="ORF">AJAP_37560</name>
</gene>
<name>A0A075V1D9_9PSEU</name>
<proteinExistence type="predicted"/>
<dbReference type="EMBL" id="CP008953">
    <property type="protein sequence ID" value="AIG80307.1"/>
    <property type="molecule type" value="Genomic_DNA"/>
</dbReference>
<organism evidence="1 2">
    <name type="scientific">Amycolatopsis japonica</name>
    <dbReference type="NCBI Taxonomy" id="208439"/>
    <lineage>
        <taxon>Bacteria</taxon>
        <taxon>Bacillati</taxon>
        <taxon>Actinomycetota</taxon>
        <taxon>Actinomycetes</taxon>
        <taxon>Pseudonocardiales</taxon>
        <taxon>Pseudonocardiaceae</taxon>
        <taxon>Amycolatopsis</taxon>
        <taxon>Amycolatopsis japonica group</taxon>
    </lineage>
</organism>
<accession>A0A075V1D9</accession>
<sequence>MIIQDTMPATVLAVGRLMAGTAGESRRSAHLFDLHSGGSHPEFLHARCGAAMPYDHLEWVPVGSGMPCERCLGLAGSADQTRLPRPSRGV</sequence>
<protein>
    <submittedName>
        <fullName evidence="1">Uncharacterized protein</fullName>
    </submittedName>
</protein>
<dbReference type="Proteomes" id="UP000028492">
    <property type="component" value="Chromosome"/>
</dbReference>
<dbReference type="KEGG" id="aja:AJAP_37560"/>
<dbReference type="HOGENOM" id="CLU_2434397_0_0_11"/>
<dbReference type="RefSeq" id="WP_037333101.1">
    <property type="nucleotide sequence ID" value="NZ_CP008953.1"/>
</dbReference>
<reference evidence="1 2" key="1">
    <citation type="journal article" date="2014" name="J. Biotechnol.">
        <title>Complete genome sequence of the actinobacterium Amycolatopsis japonica MG417-CF17(T) (=DSM 44213T) producing (S,S)-N,N'-ethylenediaminedisuccinic acid.</title>
        <authorList>
            <person name="Stegmann E."/>
            <person name="Albersmeier A."/>
            <person name="Spohn M."/>
            <person name="Gert H."/>
            <person name="Weber T."/>
            <person name="Wohlleben W."/>
            <person name="Kalinowski J."/>
            <person name="Ruckert C."/>
        </authorList>
    </citation>
    <scope>NUCLEOTIDE SEQUENCE [LARGE SCALE GENOMIC DNA]</scope>
    <source>
        <strain evidence="2">MG417-CF17 (DSM 44213)</strain>
    </source>
</reference>
<evidence type="ECO:0000313" key="1">
    <source>
        <dbReference type="EMBL" id="AIG80307.1"/>
    </source>
</evidence>
<keyword evidence="2" id="KW-1185">Reference proteome</keyword>
<evidence type="ECO:0000313" key="2">
    <source>
        <dbReference type="Proteomes" id="UP000028492"/>
    </source>
</evidence>
<dbReference type="AlphaFoldDB" id="A0A075V1D9"/>